<proteinExistence type="predicted"/>
<keyword evidence="1" id="KW-0812">Transmembrane</keyword>
<reference evidence="2" key="1">
    <citation type="journal article" date="2007" name="Science">
        <title>Draft genome of the filarial nematode parasite Brugia malayi.</title>
        <authorList>
            <person name="Ghedin E."/>
            <person name="Wang S."/>
            <person name="Spiro D."/>
            <person name="Caler E."/>
            <person name="Zhao Q."/>
            <person name="Crabtree J."/>
            <person name="Allen J.E."/>
            <person name="Delcher A.L."/>
            <person name="Guiliano D.B."/>
            <person name="Miranda-Saavedra D."/>
            <person name="Angiuoli S.V."/>
            <person name="Creasy T."/>
            <person name="Amedeo P."/>
            <person name="Haas B."/>
            <person name="El-Sayed N.M."/>
            <person name="Wortman J.R."/>
            <person name="Feldblyum T."/>
            <person name="Tallon L."/>
            <person name="Schatz M."/>
            <person name="Shumway M."/>
            <person name="Koo H."/>
            <person name="Salzberg S.L."/>
            <person name="Schobel S."/>
            <person name="Pertea M."/>
            <person name="Pop M."/>
            <person name="White O."/>
            <person name="Barton G.J."/>
            <person name="Carlow C.K."/>
            <person name="Crawford M.J."/>
            <person name="Daub J."/>
            <person name="Dimmic M.W."/>
            <person name="Estes C.F."/>
            <person name="Foster J.M."/>
            <person name="Ganatra M."/>
            <person name="Gregory W.F."/>
            <person name="Johnson N.M."/>
            <person name="Jin J."/>
            <person name="Komuniecki R."/>
            <person name="Korf I."/>
            <person name="Kumar S."/>
            <person name="Laney S."/>
            <person name="Li B.W."/>
            <person name="Li W."/>
            <person name="Lindblom T.H."/>
            <person name="Lustigman S."/>
            <person name="Ma D."/>
            <person name="Maina C.V."/>
            <person name="Martin D.M."/>
            <person name="McCarter J.P."/>
            <person name="McReynolds L."/>
            <person name="Mitreva M."/>
            <person name="Nutman T.B."/>
            <person name="Parkinson J."/>
            <person name="Peregrin-Alvarez J.M."/>
            <person name="Poole C."/>
            <person name="Ren Q."/>
            <person name="Saunders L."/>
            <person name="Sluder A.E."/>
            <person name="Smith K."/>
            <person name="Stanke M."/>
            <person name="Unnasch T.R."/>
            <person name="Ware J."/>
            <person name="Wei A.D."/>
            <person name="Weil G."/>
            <person name="Williams D.J."/>
            <person name="Zhang Y."/>
            <person name="Williams S.A."/>
            <person name="Fraser-Liggett C."/>
            <person name="Slatko B."/>
            <person name="Blaxter M.L."/>
            <person name="Scott A.L."/>
        </authorList>
    </citation>
    <scope>NUCLEOTIDE SEQUENCE</scope>
    <source>
        <strain evidence="2">FR3</strain>
    </source>
</reference>
<gene>
    <name evidence="2" type="primary">Bm13190</name>
    <name evidence="2" type="ORF">BM_Bm13190</name>
</gene>
<protein>
    <submittedName>
        <fullName evidence="2">Bm13190</fullName>
    </submittedName>
</protein>
<keyword evidence="1" id="KW-0472">Membrane</keyword>
<evidence type="ECO:0000256" key="1">
    <source>
        <dbReference type="SAM" id="Phobius"/>
    </source>
</evidence>
<reference evidence="2" key="2">
    <citation type="submission" date="2012-12" db="EMBL/GenBank/DDBJ databases">
        <authorList>
            <consortium name="WormBase Consortium"/>
            <person name="Ghedin E."/>
            <person name="Paulini M."/>
        </authorList>
    </citation>
    <scope>NUCLEOTIDE SEQUENCE</scope>
    <source>
        <strain evidence="2">FR3</strain>
    </source>
</reference>
<dbReference type="AlphaFoldDB" id="A0A1I9GBV7"/>
<organism evidence="2">
    <name type="scientific">Brugia malayi</name>
    <name type="common">Filarial nematode worm</name>
    <dbReference type="NCBI Taxonomy" id="6279"/>
    <lineage>
        <taxon>Eukaryota</taxon>
        <taxon>Metazoa</taxon>
        <taxon>Ecdysozoa</taxon>
        <taxon>Nematoda</taxon>
        <taxon>Chromadorea</taxon>
        <taxon>Rhabditida</taxon>
        <taxon>Spirurina</taxon>
        <taxon>Spiruromorpha</taxon>
        <taxon>Filarioidea</taxon>
        <taxon>Onchocercidae</taxon>
        <taxon>Brugia</taxon>
    </lineage>
</organism>
<dbReference type="PROSITE" id="PS51257">
    <property type="entry name" value="PROKAR_LIPOPROTEIN"/>
    <property type="match status" value="1"/>
</dbReference>
<evidence type="ECO:0000313" key="2">
    <source>
        <dbReference type="EMBL" id="CDQ08438.1"/>
    </source>
</evidence>
<sequence>MSRCRLSYYCHLDIVTAIVALVVVVVVVACCSGIVVMNRSIILSFNLYKYTNNK</sequence>
<keyword evidence="1" id="KW-1133">Transmembrane helix</keyword>
<dbReference type="EMBL" id="LN857917">
    <property type="protein sequence ID" value="CDQ08438.1"/>
    <property type="molecule type" value="Genomic_DNA"/>
</dbReference>
<accession>A0A1I9GBV7</accession>
<feature type="transmembrane region" description="Helical" evidence="1">
    <location>
        <begin position="12"/>
        <end position="37"/>
    </location>
</feature>
<name>A0A1I9GBV7_BRUMA</name>